<dbReference type="Pfam" id="PF20981">
    <property type="entry name" value="AAR2_1st"/>
    <property type="match status" value="1"/>
</dbReference>
<dbReference type="SUPFAM" id="SSF52540">
    <property type="entry name" value="P-loop containing nucleoside triphosphate hydrolases"/>
    <property type="match status" value="1"/>
</dbReference>
<dbReference type="Gene3D" id="3.40.50.300">
    <property type="entry name" value="P-loop containing nucleotide triphosphate hydrolases"/>
    <property type="match status" value="1"/>
</dbReference>
<dbReference type="GO" id="GO:0003924">
    <property type="term" value="F:GTPase activity"/>
    <property type="evidence" value="ECO:0007669"/>
    <property type="project" value="InterPro"/>
</dbReference>
<evidence type="ECO:0000313" key="5">
    <source>
        <dbReference type="RefSeq" id="XP_029655885.1"/>
    </source>
</evidence>
<name>A0A6P7U0X7_9MOLL</name>
<dbReference type="CDD" id="cd13777">
    <property type="entry name" value="Aar2_N"/>
    <property type="match status" value="1"/>
</dbReference>
<proteinExistence type="predicted"/>
<keyword evidence="2" id="KW-0342">GTP-binding</keyword>
<evidence type="ECO:0000256" key="2">
    <source>
        <dbReference type="ARBA" id="ARBA00023134"/>
    </source>
</evidence>
<feature type="domain" description="OBG-type G" evidence="3">
    <location>
        <begin position="178"/>
        <end position="402"/>
    </location>
</feature>
<dbReference type="PROSITE" id="PS00905">
    <property type="entry name" value="GTP1_OBG"/>
    <property type="match status" value="1"/>
</dbReference>
<dbReference type="AlphaFoldDB" id="A0A6P7U0X7"/>
<dbReference type="InterPro" id="IPR033647">
    <property type="entry name" value="Aar2_N"/>
</dbReference>
<dbReference type="InterPro" id="IPR005225">
    <property type="entry name" value="Small_GTP-bd"/>
</dbReference>
<dbReference type="InterPro" id="IPR006074">
    <property type="entry name" value="GTP1-OBG_CS"/>
</dbReference>
<dbReference type="PANTHER" id="PTHR43127">
    <property type="entry name" value="DEVELOPMENTALLY-REGULATED GTP-BINDING PROTEIN 2"/>
    <property type="match status" value="1"/>
</dbReference>
<dbReference type="InterPro" id="IPR027417">
    <property type="entry name" value="P-loop_NTPase"/>
</dbReference>
<evidence type="ECO:0000259" key="3">
    <source>
        <dbReference type="PROSITE" id="PS51710"/>
    </source>
</evidence>
<dbReference type="CDD" id="cd01896">
    <property type="entry name" value="DRG"/>
    <property type="match status" value="1"/>
</dbReference>
<evidence type="ECO:0000256" key="1">
    <source>
        <dbReference type="ARBA" id="ARBA00022741"/>
    </source>
</evidence>
<gene>
    <name evidence="5" type="primary">LOC115229715</name>
</gene>
<accession>A0A6P7U0X7</accession>
<dbReference type="Pfam" id="PF01926">
    <property type="entry name" value="MMR_HSR1"/>
    <property type="match status" value="1"/>
</dbReference>
<dbReference type="Proteomes" id="UP000515154">
    <property type="component" value="Unplaced"/>
</dbReference>
<dbReference type="FunFam" id="3.40.50.300:FF:001436">
    <property type="entry name" value="Developmentally-regulated GTP-binding protein"/>
    <property type="match status" value="1"/>
</dbReference>
<dbReference type="NCBIfam" id="TIGR00231">
    <property type="entry name" value="small_GTP"/>
    <property type="match status" value="1"/>
</dbReference>
<dbReference type="InterPro" id="IPR006073">
    <property type="entry name" value="GTP-bd"/>
</dbReference>
<sequence length="439" mass="49542">MSKVHECDDLTLPLSSEKAKELFRKNGIILLLNPPKETEIGINCKSWVTTLNFMGFKMVPDGNHFIYYNIANKHGDSSSRKGFFVHITGNMIICKKWDSKNEDLYKKEVRMHFETDIGFSINLIISELNRTQKNKATMHHICMLKARQAKLKRELLDPKGCGGSSNHETFEVAKTGDSRVGFVGFPSVGKSTLLSNLSGVYSKVAEYEFTTLTTVPGVIRYKGAKIQLLDLPGIIEGANDGKGRGRQVISVARTCMLIFVVLDVTRPLEQKKIIERELEGFGIRLNKSVPPISFRKKEKGGINYKTMVDQSELDLETVTTLLAEYKICHADILLKGDCSLDDLIDIVEGNRTYIPCIYVLNKIDKISIQLDLVCQLPNCVPISSENKWNFDELLQTMWEKLGLVRIAFVWGNSVKHQPQKCGKEHVLCDEDVVQLVKKL</sequence>
<dbReference type="PROSITE" id="PS51710">
    <property type="entry name" value="G_OBG"/>
    <property type="match status" value="1"/>
</dbReference>
<dbReference type="GO" id="GO:0005525">
    <property type="term" value="F:GTP binding"/>
    <property type="evidence" value="ECO:0007669"/>
    <property type="project" value="UniProtKB-KW"/>
</dbReference>
<dbReference type="KEGG" id="osn:115229715"/>
<dbReference type="InterPro" id="IPR038516">
    <property type="entry name" value="AAR2_N_sf"/>
</dbReference>
<evidence type="ECO:0000313" key="4">
    <source>
        <dbReference type="Proteomes" id="UP000515154"/>
    </source>
</evidence>
<dbReference type="RefSeq" id="XP_029655885.1">
    <property type="nucleotide sequence ID" value="XM_029800025.1"/>
</dbReference>
<organism evidence="4 5">
    <name type="scientific">Octopus sinensis</name>
    <name type="common">East Asian common octopus</name>
    <dbReference type="NCBI Taxonomy" id="2607531"/>
    <lineage>
        <taxon>Eukaryota</taxon>
        <taxon>Metazoa</taxon>
        <taxon>Spiralia</taxon>
        <taxon>Lophotrochozoa</taxon>
        <taxon>Mollusca</taxon>
        <taxon>Cephalopoda</taxon>
        <taxon>Coleoidea</taxon>
        <taxon>Octopodiformes</taxon>
        <taxon>Octopoda</taxon>
        <taxon>Incirrata</taxon>
        <taxon>Octopodidae</taxon>
        <taxon>Octopus</taxon>
    </lineage>
</organism>
<dbReference type="InterPro" id="IPR045001">
    <property type="entry name" value="DRG"/>
</dbReference>
<reference evidence="5" key="1">
    <citation type="submission" date="2025-08" db="UniProtKB">
        <authorList>
            <consortium name="RefSeq"/>
        </authorList>
    </citation>
    <scope>IDENTIFICATION</scope>
</reference>
<dbReference type="InterPro" id="IPR012675">
    <property type="entry name" value="Beta-grasp_dom_sf"/>
</dbReference>
<dbReference type="PRINTS" id="PR00326">
    <property type="entry name" value="GTP1OBG"/>
</dbReference>
<keyword evidence="4" id="KW-1185">Reference proteome</keyword>
<dbReference type="Gene3D" id="3.10.20.30">
    <property type="match status" value="1"/>
</dbReference>
<dbReference type="InterPro" id="IPR031662">
    <property type="entry name" value="GTP-binding_2"/>
</dbReference>
<dbReference type="Gene3D" id="2.60.34.20">
    <property type="match status" value="1"/>
</dbReference>
<dbReference type="Pfam" id="PF16897">
    <property type="entry name" value="MMR_HSR1_Xtn"/>
    <property type="match status" value="1"/>
</dbReference>
<protein>
    <submittedName>
        <fullName evidence="5">Developmentally-regulated GTP-binding protein 1-like</fullName>
    </submittedName>
</protein>
<keyword evidence="1" id="KW-0547">Nucleotide-binding</keyword>
<dbReference type="InterPro" id="IPR031167">
    <property type="entry name" value="G_OBG"/>
</dbReference>